<feature type="compositionally biased region" description="Polar residues" evidence="1">
    <location>
        <begin position="262"/>
        <end position="276"/>
    </location>
</feature>
<feature type="region of interest" description="Disordered" evidence="1">
    <location>
        <begin position="262"/>
        <end position="315"/>
    </location>
</feature>
<feature type="compositionally biased region" description="Polar residues" evidence="1">
    <location>
        <begin position="332"/>
        <end position="341"/>
    </location>
</feature>
<feature type="compositionally biased region" description="Basic and acidic residues" evidence="1">
    <location>
        <begin position="54"/>
        <end position="63"/>
    </location>
</feature>
<accession>A0A9P6CSE0</accession>
<protein>
    <submittedName>
        <fullName evidence="2">Uncharacterized protein</fullName>
    </submittedName>
</protein>
<evidence type="ECO:0000313" key="3">
    <source>
        <dbReference type="Proteomes" id="UP000807469"/>
    </source>
</evidence>
<comment type="caution">
    <text evidence="2">The sequence shown here is derived from an EMBL/GenBank/DDBJ whole genome shotgun (WGS) entry which is preliminary data.</text>
</comment>
<name>A0A9P6CSE0_9AGAR</name>
<dbReference type="Proteomes" id="UP000807469">
    <property type="component" value="Unassembled WGS sequence"/>
</dbReference>
<dbReference type="AlphaFoldDB" id="A0A9P6CSE0"/>
<organism evidence="2 3">
    <name type="scientific">Pholiota conissans</name>
    <dbReference type="NCBI Taxonomy" id="109636"/>
    <lineage>
        <taxon>Eukaryota</taxon>
        <taxon>Fungi</taxon>
        <taxon>Dikarya</taxon>
        <taxon>Basidiomycota</taxon>
        <taxon>Agaricomycotina</taxon>
        <taxon>Agaricomycetes</taxon>
        <taxon>Agaricomycetidae</taxon>
        <taxon>Agaricales</taxon>
        <taxon>Agaricineae</taxon>
        <taxon>Strophariaceae</taxon>
        <taxon>Pholiota</taxon>
    </lineage>
</organism>
<feature type="compositionally biased region" description="Pro residues" evidence="1">
    <location>
        <begin position="24"/>
        <end position="35"/>
    </location>
</feature>
<feature type="compositionally biased region" description="Polar residues" evidence="1">
    <location>
        <begin position="298"/>
        <end position="315"/>
    </location>
</feature>
<feature type="compositionally biased region" description="Basic and acidic residues" evidence="1">
    <location>
        <begin position="277"/>
        <end position="286"/>
    </location>
</feature>
<feature type="compositionally biased region" description="Low complexity" evidence="1">
    <location>
        <begin position="342"/>
        <end position="358"/>
    </location>
</feature>
<evidence type="ECO:0000256" key="1">
    <source>
        <dbReference type="SAM" id="MobiDB-lite"/>
    </source>
</evidence>
<proteinExistence type="predicted"/>
<keyword evidence="3" id="KW-1185">Reference proteome</keyword>
<feature type="region of interest" description="Disordered" evidence="1">
    <location>
        <begin position="1"/>
        <end position="139"/>
    </location>
</feature>
<feature type="compositionally biased region" description="Polar residues" evidence="1">
    <location>
        <begin position="96"/>
        <end position="108"/>
    </location>
</feature>
<sequence length="405" mass="44257">MFHRPRSLSDDPASEHSPPGRQSPSPPSADKPQPPKTRVSATQSSPLAHKGTGMRRDDEADHTSDEDDVSNQPLSGKRLFDMSGQKVSIPEPKGKISTQRSAHATANPATKRKAEAAGQVDDDDSRRKVQVKVPGPRPAVAAQRITESGLDRPVSQQRKTKMEELLDDPNVLEGDQMCERCIRLHQPSCTTPTRRDYLRYISRLVKAQEQGISPNFERPPGSICQSCAKHGKPCMFTEFRTLLALFPPSEDLDSVLESLGESRQNIAPSSSSTHAPKQSDNRKSLIGDKPNVMPSVRASEQSSMAKLTPAAPTSQLIPEVSSDVSHRAAMASLSTSQVANESSSFTSPSDSRPSSDPFLITLGRSDAQEIMRRIGLILNFAGDQLIAPLRKDEPVPEPPQKKRRE</sequence>
<gene>
    <name evidence="2" type="ORF">BDN70DRAFT_939655</name>
</gene>
<feature type="region of interest" description="Disordered" evidence="1">
    <location>
        <begin position="332"/>
        <end position="359"/>
    </location>
</feature>
<reference evidence="2" key="1">
    <citation type="submission" date="2020-11" db="EMBL/GenBank/DDBJ databases">
        <authorList>
            <consortium name="DOE Joint Genome Institute"/>
            <person name="Ahrendt S."/>
            <person name="Riley R."/>
            <person name="Andreopoulos W."/>
            <person name="Labutti K."/>
            <person name="Pangilinan J."/>
            <person name="Ruiz-Duenas F.J."/>
            <person name="Barrasa J.M."/>
            <person name="Sanchez-Garcia M."/>
            <person name="Camarero S."/>
            <person name="Miyauchi S."/>
            <person name="Serrano A."/>
            <person name="Linde D."/>
            <person name="Babiker R."/>
            <person name="Drula E."/>
            <person name="Ayuso-Fernandez I."/>
            <person name="Pacheco R."/>
            <person name="Padilla G."/>
            <person name="Ferreira P."/>
            <person name="Barriuso J."/>
            <person name="Kellner H."/>
            <person name="Castanera R."/>
            <person name="Alfaro M."/>
            <person name="Ramirez L."/>
            <person name="Pisabarro A.G."/>
            <person name="Kuo A."/>
            <person name="Tritt A."/>
            <person name="Lipzen A."/>
            <person name="He G."/>
            <person name="Yan M."/>
            <person name="Ng V."/>
            <person name="Cullen D."/>
            <person name="Martin F."/>
            <person name="Rosso M.-N."/>
            <person name="Henrissat B."/>
            <person name="Hibbett D."/>
            <person name="Martinez A.T."/>
            <person name="Grigoriev I.V."/>
        </authorList>
    </citation>
    <scope>NUCLEOTIDE SEQUENCE</scope>
    <source>
        <strain evidence="2">CIRM-BRFM 674</strain>
    </source>
</reference>
<dbReference type="EMBL" id="MU155964">
    <property type="protein sequence ID" value="KAF9470498.1"/>
    <property type="molecule type" value="Genomic_DNA"/>
</dbReference>
<evidence type="ECO:0000313" key="2">
    <source>
        <dbReference type="EMBL" id="KAF9470498.1"/>
    </source>
</evidence>